<protein>
    <submittedName>
        <fullName evidence="2">Isxo2-like transposase domain</fullName>
    </submittedName>
</protein>
<name>A0A1H6LE30_9BACT</name>
<dbReference type="PANTHER" id="PTHR47163:SF2">
    <property type="entry name" value="SI:DKEY-17M8.2"/>
    <property type="match status" value="1"/>
</dbReference>
<dbReference type="InterPro" id="IPR024445">
    <property type="entry name" value="Tnp_ISXO2-like"/>
</dbReference>
<feature type="domain" description="ISXO2-like transposase" evidence="1">
    <location>
        <begin position="66"/>
        <end position="206"/>
    </location>
</feature>
<dbReference type="KEGG" id="agl:PYTT_1096"/>
<dbReference type="RefSeq" id="WP_083076553.1">
    <property type="nucleotide sequence ID" value="NZ_LIGX01000017.1"/>
</dbReference>
<dbReference type="Proteomes" id="UP000176204">
    <property type="component" value="Chromosome I"/>
</dbReference>
<accession>A0A1H6LE30</accession>
<organism evidence="2 3">
    <name type="scientific">Akkermansia glycaniphila</name>
    <dbReference type="NCBI Taxonomy" id="1679444"/>
    <lineage>
        <taxon>Bacteria</taxon>
        <taxon>Pseudomonadati</taxon>
        <taxon>Verrucomicrobiota</taxon>
        <taxon>Verrucomicrobiia</taxon>
        <taxon>Verrucomicrobiales</taxon>
        <taxon>Akkermansiaceae</taxon>
        <taxon>Akkermansia</taxon>
    </lineage>
</organism>
<dbReference type="AlphaFoldDB" id="A0A1H6LE30"/>
<keyword evidence="3" id="KW-1185">Reference proteome</keyword>
<dbReference type="Pfam" id="PF12762">
    <property type="entry name" value="DDE_Tnp_IS1595"/>
    <property type="match status" value="1"/>
</dbReference>
<dbReference type="PANTHER" id="PTHR47163">
    <property type="entry name" value="DDE_TNP_IS1595 DOMAIN-CONTAINING PROTEIN"/>
    <property type="match status" value="1"/>
</dbReference>
<sequence length="228" mass="27011">MKNKYVFRSHISERQFRDIIRYFSIDMEASTIALLTGISTNSLRKILKAVRLRLFKICEQEDHCHESIFECDQSYFGARRVRGVRGRGSKGKTIVFGIYDRRRESVYTRVIKQVDSKTILKVIKAVVTCSSTIYTDGFRSYIPLKKNRYLHHETVEHGRNEFARNEVHVNGIENFWGITKISMMKRKGFKGSSFLLHLKECEFRFNHRHSNIYHFLLSIFRKCPLKLY</sequence>
<evidence type="ECO:0000313" key="3">
    <source>
        <dbReference type="Proteomes" id="UP000176204"/>
    </source>
</evidence>
<dbReference type="InterPro" id="IPR053164">
    <property type="entry name" value="IS1016-like_transposase"/>
</dbReference>
<evidence type="ECO:0000313" key="2">
    <source>
        <dbReference type="EMBL" id="SEH83498.1"/>
    </source>
</evidence>
<dbReference type="STRING" id="1679444.PYTT_1096"/>
<evidence type="ECO:0000259" key="1">
    <source>
        <dbReference type="SMART" id="SM01126"/>
    </source>
</evidence>
<dbReference type="EMBL" id="LT629973">
    <property type="protein sequence ID" value="SEH83498.1"/>
    <property type="molecule type" value="Genomic_DNA"/>
</dbReference>
<gene>
    <name evidence="2" type="ORF">PYTT_1096</name>
</gene>
<dbReference type="SMART" id="SM01126">
    <property type="entry name" value="DDE_Tnp_IS1595"/>
    <property type="match status" value="1"/>
</dbReference>
<dbReference type="OrthoDB" id="284260at2"/>
<proteinExistence type="predicted"/>
<dbReference type="NCBIfam" id="NF033547">
    <property type="entry name" value="transpos_IS1595"/>
    <property type="match status" value="1"/>
</dbReference>
<reference evidence="3" key="1">
    <citation type="submission" date="2016-09" db="EMBL/GenBank/DDBJ databases">
        <authorList>
            <person name="Koehorst J."/>
        </authorList>
    </citation>
    <scope>NUCLEOTIDE SEQUENCE [LARGE SCALE GENOMIC DNA]</scope>
</reference>